<dbReference type="PANTHER" id="PTHR43303:SF4">
    <property type="entry name" value="NADPH DEHYDROGENASE C23G7.10C-RELATED"/>
    <property type="match status" value="1"/>
</dbReference>
<evidence type="ECO:0000256" key="1">
    <source>
        <dbReference type="ARBA" id="ARBA00001917"/>
    </source>
</evidence>
<dbReference type="Gene3D" id="3.20.20.70">
    <property type="entry name" value="Aldolase class I"/>
    <property type="match status" value="1"/>
</dbReference>
<evidence type="ECO:0000313" key="7">
    <source>
        <dbReference type="EMBL" id="NDW44308.1"/>
    </source>
</evidence>
<keyword evidence="3" id="KW-0288">FMN</keyword>
<gene>
    <name evidence="7" type="ORF">G0P99_05010</name>
</gene>
<evidence type="ECO:0000256" key="3">
    <source>
        <dbReference type="ARBA" id="ARBA00022643"/>
    </source>
</evidence>
<dbReference type="GO" id="GO:0050661">
    <property type="term" value="F:NADP binding"/>
    <property type="evidence" value="ECO:0007669"/>
    <property type="project" value="InterPro"/>
</dbReference>
<dbReference type="SUPFAM" id="SSF51395">
    <property type="entry name" value="FMN-linked oxidoreductases"/>
    <property type="match status" value="1"/>
</dbReference>
<dbReference type="Pfam" id="PF00724">
    <property type="entry name" value="Oxidored_FMN"/>
    <property type="match status" value="1"/>
</dbReference>
<dbReference type="InterPro" id="IPR001155">
    <property type="entry name" value="OxRdtase_FMN_N"/>
</dbReference>
<dbReference type="PANTHER" id="PTHR43303">
    <property type="entry name" value="NADPH DEHYDROGENASE C23G7.10C-RELATED"/>
    <property type="match status" value="1"/>
</dbReference>
<evidence type="ECO:0000256" key="2">
    <source>
        <dbReference type="ARBA" id="ARBA00022630"/>
    </source>
</evidence>
<keyword evidence="2" id="KW-0285">Flavoprotein</keyword>
<sequence length="385" mass="41966">MSEIPFLFRPLELRGVETRNRVVISPMCQYSAHEGHLDDWHLVHLGRFAIGGAGIIFTEATAVQKGGRITHGCPGLWTDSQIPGHARVAQFALHNGAIPAIQLGHAGRKSSMQRPWFGNGPLDQSDLDRGDMPWTPVGPSAIPVAEGWPIPHALSIPEIRQLVEDFVAATRRALQAGYRIVEIHGAHGYLLHSFLSPLSNKRTDRYGGDLQGRMRLACEIAEAVRATLPDDVPLFFRTSAVDGPPDGWTLEDTVVLASRFKEIGVDVMDCSSSGISGAATAGAGSKRQPGFQVPYAERVRKETGMLAMAVGLITHPVQAEEILERGQADLIAIAREALVDPMWALHAARDLGHDTVFASWPKQSGWWLATRQKTCEFYNPDSPAS</sequence>
<evidence type="ECO:0000256" key="5">
    <source>
        <dbReference type="ARBA" id="ARBA00023002"/>
    </source>
</evidence>
<dbReference type="CDD" id="cd02932">
    <property type="entry name" value="OYE_YqiM_FMN"/>
    <property type="match status" value="1"/>
</dbReference>
<keyword evidence="4" id="KW-0521">NADP</keyword>
<proteinExistence type="predicted"/>
<keyword evidence="5" id="KW-0560">Oxidoreductase</keyword>
<dbReference type="GO" id="GO:0003959">
    <property type="term" value="F:NADPH dehydrogenase activity"/>
    <property type="evidence" value="ECO:0007669"/>
    <property type="project" value="InterPro"/>
</dbReference>
<dbReference type="AlphaFoldDB" id="A0A6B2NLT7"/>
<dbReference type="EMBL" id="JAAGOX010000007">
    <property type="protein sequence ID" value="NDW44308.1"/>
    <property type="molecule type" value="Genomic_DNA"/>
</dbReference>
<protein>
    <submittedName>
        <fullName evidence="7">NADH:flavin oxidoreductase/NADH oxidase</fullName>
    </submittedName>
</protein>
<dbReference type="InterPro" id="IPR044152">
    <property type="entry name" value="YqjM-like"/>
</dbReference>
<feature type="domain" description="NADH:flavin oxidoreductase/NADH oxidase N-terminal" evidence="6">
    <location>
        <begin position="7"/>
        <end position="350"/>
    </location>
</feature>
<accession>A0A6B2NLT7</accession>
<organism evidence="7">
    <name type="scientific">Ruegeria sp. PrR005</name>
    <dbReference type="NCBI Taxonomy" id="2706882"/>
    <lineage>
        <taxon>Bacteria</taxon>
        <taxon>Pseudomonadati</taxon>
        <taxon>Pseudomonadota</taxon>
        <taxon>Alphaproteobacteria</taxon>
        <taxon>Rhodobacterales</taxon>
        <taxon>Roseobacteraceae</taxon>
        <taxon>Ruegeria</taxon>
    </lineage>
</organism>
<dbReference type="GO" id="GO:0010181">
    <property type="term" value="F:FMN binding"/>
    <property type="evidence" value="ECO:0007669"/>
    <property type="project" value="InterPro"/>
</dbReference>
<evidence type="ECO:0000256" key="4">
    <source>
        <dbReference type="ARBA" id="ARBA00022857"/>
    </source>
</evidence>
<name>A0A6B2NLT7_9RHOB</name>
<comment type="caution">
    <text evidence="7">The sequence shown here is derived from an EMBL/GenBank/DDBJ whole genome shotgun (WGS) entry which is preliminary data.</text>
</comment>
<comment type="cofactor">
    <cofactor evidence="1">
        <name>FMN</name>
        <dbReference type="ChEBI" id="CHEBI:58210"/>
    </cofactor>
</comment>
<dbReference type="InterPro" id="IPR013785">
    <property type="entry name" value="Aldolase_TIM"/>
</dbReference>
<dbReference type="RefSeq" id="WP_164128291.1">
    <property type="nucleotide sequence ID" value="NZ_JAAGOX010000007.1"/>
</dbReference>
<reference evidence="7" key="1">
    <citation type="submission" date="2020-02" db="EMBL/GenBank/DDBJ databases">
        <title>Delineation of the pyrene-degrading pathway in Roseobacter clade bacteria by genomic analysis.</title>
        <authorList>
            <person name="Zhou H."/>
            <person name="Wang H."/>
        </authorList>
    </citation>
    <scope>NUCLEOTIDE SEQUENCE</scope>
    <source>
        <strain evidence="7">PrR005</strain>
    </source>
</reference>
<evidence type="ECO:0000259" key="6">
    <source>
        <dbReference type="Pfam" id="PF00724"/>
    </source>
</evidence>